<dbReference type="Pfam" id="PF00805">
    <property type="entry name" value="Pentapeptide"/>
    <property type="match status" value="1"/>
</dbReference>
<feature type="transmembrane region" description="Helical" evidence="1">
    <location>
        <begin position="12"/>
        <end position="32"/>
    </location>
</feature>
<dbReference type="AlphaFoldDB" id="A0A6J4RU22"/>
<proteinExistence type="predicted"/>
<name>A0A6J4RU22_9ACTN</name>
<evidence type="ECO:0000313" key="2">
    <source>
        <dbReference type="EMBL" id="CAA9477658.1"/>
    </source>
</evidence>
<organism evidence="2">
    <name type="scientific">uncultured Rubrobacteraceae bacterium</name>
    <dbReference type="NCBI Taxonomy" id="349277"/>
    <lineage>
        <taxon>Bacteria</taxon>
        <taxon>Bacillati</taxon>
        <taxon>Actinomycetota</taxon>
        <taxon>Rubrobacteria</taxon>
        <taxon>Rubrobacterales</taxon>
        <taxon>Rubrobacteraceae</taxon>
        <taxon>environmental samples</taxon>
    </lineage>
</organism>
<dbReference type="PANTHER" id="PTHR14136:SF17">
    <property type="entry name" value="BTB_POZ DOMAIN-CONTAINING PROTEIN KCTD9"/>
    <property type="match status" value="1"/>
</dbReference>
<reference evidence="2" key="1">
    <citation type="submission" date="2020-02" db="EMBL/GenBank/DDBJ databases">
        <authorList>
            <person name="Meier V. D."/>
        </authorList>
    </citation>
    <scope>NUCLEOTIDE SEQUENCE</scope>
    <source>
        <strain evidence="2">AVDCRST_MAG12</strain>
    </source>
</reference>
<keyword evidence="1" id="KW-1133">Transmembrane helix</keyword>
<dbReference type="InterPro" id="IPR001646">
    <property type="entry name" value="5peptide_repeat"/>
</dbReference>
<keyword evidence="1" id="KW-0472">Membrane</keyword>
<dbReference type="EMBL" id="CADCVK010000203">
    <property type="protein sequence ID" value="CAA9477658.1"/>
    <property type="molecule type" value="Genomic_DNA"/>
</dbReference>
<protein>
    <submittedName>
        <fullName evidence="2">Phage pentapeptide repeat family protein (ACLAME 560)</fullName>
    </submittedName>
</protein>
<gene>
    <name evidence="2" type="ORF">AVDCRST_MAG12-1296</name>
</gene>
<accession>A0A6J4RU22</accession>
<dbReference type="SUPFAM" id="SSF141571">
    <property type="entry name" value="Pentapeptide repeat-like"/>
    <property type="match status" value="1"/>
</dbReference>
<keyword evidence="1" id="KW-0812">Transmembrane</keyword>
<dbReference type="Gene3D" id="2.160.20.80">
    <property type="entry name" value="E3 ubiquitin-protein ligase SopA"/>
    <property type="match status" value="1"/>
</dbReference>
<dbReference type="PANTHER" id="PTHR14136">
    <property type="entry name" value="BTB_POZ DOMAIN-CONTAINING PROTEIN KCTD9"/>
    <property type="match status" value="1"/>
</dbReference>
<dbReference type="InterPro" id="IPR051082">
    <property type="entry name" value="Pentapeptide-BTB/POZ_domain"/>
</dbReference>
<sequence length="261" mass="28010">MERRGGGGNKTVWDALVIVGVLLVGAAAGFWFSEQRNASRYQEVEKQLTRLQREDESVALHAYFEEMSQLLLEKNLLDSANDSAMQNLKEGLLGSEEESEVHQLARARTLTAIADSDAEDNRSLTRFLANTGLVTTSDSVRLLSGAYLPHADLSGAFLPAADLYISKLEGADLSGAFLISADLGGSILSDADLEGANLRYADLDHTDLDGADLRDADLSHASLIGADLRGANLEGAKVTNEQLDTCEFLQGSTMPDGSKHP</sequence>
<evidence type="ECO:0000256" key="1">
    <source>
        <dbReference type="SAM" id="Phobius"/>
    </source>
</evidence>